<dbReference type="Proteomes" id="UP000008815">
    <property type="component" value="Plasmid pTGL1"/>
</dbReference>
<dbReference type="AlphaFoldDB" id="A0A0H3KSB6"/>
<keyword evidence="2" id="KW-1185">Reference proteome</keyword>
<dbReference type="EMBL" id="AP009388">
    <property type="protein sequence ID" value="BAG48089.1"/>
    <property type="molecule type" value="Genomic_DNA"/>
</dbReference>
<proteinExistence type="predicted"/>
<protein>
    <submittedName>
        <fullName evidence="1">Uncharacterized protein</fullName>
    </submittedName>
</protein>
<gene>
    <name evidence="1" type="ordered locus">BMULJ_06302</name>
</gene>
<geneLocation type="plasmid" evidence="1 2">
    <name>pTGL1</name>
</geneLocation>
<dbReference type="eggNOG" id="ENOG5030FKJ">
    <property type="taxonomic scope" value="Bacteria"/>
</dbReference>
<sequence>MCPDETQNADSLTELRRRRRRTAVLEHQAESTVRTYAPLTRPARPERGGHRAVYPVRDCSNSALIEIAVGNFRDALNAEPNNTASTRQIKTRPMFPNELWLRKAIEIVQKNPSPDRIPVTGDERLKQRNYFYAGLDGIEGEGDVLIVGLSRSGVLGRPWHDGRYQPDAVDIPMARAVQAKPTFVYYLRRFEFIERDPFRFWLKVRTRHYSRVARRKERREGRFNRRQLERKERMDVLQAIVRLSMDQDGRTIDAVMIATLLYQRGWIRHPAADEVLQRIRALVRVLVAEGLVEVVQQNTAYRMLPNAVRVLDQYLTEERRHADSQALQRKVMILGGVAAVASAVQAVVNVKQEWFDKPTGETPAFHATNENATATARPASVAIAPTRGAQ</sequence>
<organism evidence="1 2">
    <name type="scientific">Burkholderia multivorans (strain ATCC 17616 / 249)</name>
    <dbReference type="NCBI Taxonomy" id="395019"/>
    <lineage>
        <taxon>Bacteria</taxon>
        <taxon>Pseudomonadati</taxon>
        <taxon>Pseudomonadota</taxon>
        <taxon>Betaproteobacteria</taxon>
        <taxon>Burkholderiales</taxon>
        <taxon>Burkholderiaceae</taxon>
        <taxon>Burkholderia</taxon>
        <taxon>Burkholderia cepacia complex</taxon>
    </lineage>
</organism>
<accession>A0A0H3KSB6</accession>
<reference evidence="1 2" key="1">
    <citation type="submission" date="2007-04" db="EMBL/GenBank/DDBJ databases">
        <title>Complete genome sequence of Burkholderia multivorans ATCC 17616.</title>
        <authorList>
            <person name="Ohtsubo Y."/>
            <person name="Yamashita A."/>
            <person name="Kurokawa K."/>
            <person name="Takami H."/>
            <person name="Yuhara S."/>
            <person name="Nishiyama E."/>
            <person name="Endo R."/>
            <person name="Miyazaki R."/>
            <person name="Ono A."/>
            <person name="Yano K."/>
            <person name="Ito M."/>
            <person name="Sota M."/>
            <person name="Yuji N."/>
            <person name="Hattori M."/>
            <person name="Tsuda M."/>
        </authorList>
    </citation>
    <scope>NUCLEOTIDE SEQUENCE [LARGE SCALE GENOMIC DNA]</scope>
    <source>
        <strain evidence="2">ATCC 17616 / 249</strain>
        <plasmid evidence="2">Plasmid pTGL1</plasmid>
    </source>
</reference>
<keyword evidence="1" id="KW-0614">Plasmid</keyword>
<name>A0A0H3KSB6_BURM1</name>
<evidence type="ECO:0000313" key="1">
    <source>
        <dbReference type="EMBL" id="BAG48089.1"/>
    </source>
</evidence>
<evidence type="ECO:0000313" key="2">
    <source>
        <dbReference type="Proteomes" id="UP000008815"/>
    </source>
</evidence>
<dbReference type="KEGG" id="bmj:BMULJ_06302"/>
<dbReference type="HOGENOM" id="CLU_707280_0_0_4"/>